<dbReference type="InterPro" id="IPR032466">
    <property type="entry name" value="Metal_Hydrolase"/>
</dbReference>
<proteinExistence type="predicted"/>
<feature type="domain" description="Amidohydrolase-related" evidence="1">
    <location>
        <begin position="6"/>
        <end position="238"/>
    </location>
</feature>
<dbReference type="GO" id="GO:0016787">
    <property type="term" value="F:hydrolase activity"/>
    <property type="evidence" value="ECO:0007669"/>
    <property type="project" value="UniProtKB-KW"/>
</dbReference>
<dbReference type="SUPFAM" id="SSF51556">
    <property type="entry name" value="Metallo-dependent hydrolases"/>
    <property type="match status" value="1"/>
</dbReference>
<dbReference type="Gene3D" id="3.20.20.140">
    <property type="entry name" value="Metal-dependent hydrolases"/>
    <property type="match status" value="1"/>
</dbReference>
<evidence type="ECO:0000313" key="3">
    <source>
        <dbReference type="Proteomes" id="UP000295096"/>
    </source>
</evidence>
<dbReference type="PANTHER" id="PTHR35563:SF2">
    <property type="entry name" value="BARREL METAL-DEPENDENT HYDROLASE, PUTATIVE (AFU_ORTHOLOGUE AFUA_1G16240)-RELATED"/>
    <property type="match status" value="1"/>
</dbReference>
<evidence type="ECO:0000313" key="2">
    <source>
        <dbReference type="EMBL" id="TDH61728.1"/>
    </source>
</evidence>
<dbReference type="EMBL" id="SMSJ01000018">
    <property type="protein sequence ID" value="TDH61728.1"/>
    <property type="molecule type" value="Genomic_DNA"/>
</dbReference>
<keyword evidence="3" id="KW-1185">Reference proteome</keyword>
<dbReference type="OrthoDB" id="9787654at2"/>
<dbReference type="Pfam" id="PF04909">
    <property type="entry name" value="Amidohydro_2"/>
    <property type="match status" value="1"/>
</dbReference>
<protein>
    <submittedName>
        <fullName evidence="2">Amidohydrolase</fullName>
    </submittedName>
</protein>
<organism evidence="2 3">
    <name type="scientific">Dankookia rubra</name>
    <dbReference type="NCBI Taxonomy" id="1442381"/>
    <lineage>
        <taxon>Bacteria</taxon>
        <taxon>Pseudomonadati</taxon>
        <taxon>Pseudomonadota</taxon>
        <taxon>Alphaproteobacteria</taxon>
        <taxon>Acetobacterales</taxon>
        <taxon>Roseomonadaceae</taxon>
        <taxon>Dankookia</taxon>
    </lineage>
</organism>
<dbReference type="InterPro" id="IPR006680">
    <property type="entry name" value="Amidohydro-rel"/>
</dbReference>
<dbReference type="InterPro" id="IPR052358">
    <property type="entry name" value="Aro_Compnd_Degr_Hydrolases"/>
</dbReference>
<gene>
    <name evidence="2" type="ORF">E2C06_15530</name>
</gene>
<dbReference type="PANTHER" id="PTHR35563">
    <property type="entry name" value="BARREL METAL-DEPENDENT HYDROLASE, PUTATIVE (AFU_ORTHOLOGUE AFUA_1G16240)-RELATED"/>
    <property type="match status" value="1"/>
</dbReference>
<dbReference type="AlphaFoldDB" id="A0A4R5QG82"/>
<comment type="caution">
    <text evidence="2">The sequence shown here is derived from an EMBL/GenBank/DDBJ whole genome shotgun (WGS) entry which is preliminary data.</text>
</comment>
<reference evidence="2 3" key="1">
    <citation type="journal article" date="2016" name="J. Microbiol.">
        <title>Dankookia rubra gen. nov., sp. nov., an alphaproteobacterium isolated from sediment of a shallow stream.</title>
        <authorList>
            <person name="Kim W.H."/>
            <person name="Kim D.H."/>
            <person name="Kang K."/>
            <person name="Ahn T.Y."/>
        </authorList>
    </citation>
    <scope>NUCLEOTIDE SEQUENCE [LARGE SCALE GENOMIC DNA]</scope>
    <source>
        <strain evidence="2 3">JCM30602</strain>
    </source>
</reference>
<accession>A0A4R5QG82</accession>
<name>A0A4R5QG82_9PROT</name>
<sequence length="240" mass="24522">MEPIFDAHFHIFAAGGPMPGNAGFVPPPFGVEAYRARARKLGITGGVNVAGSVQGGDPRPLLEAAAALGPGFVVVAQADAAQDEAAMRALAASGVRGLRYSLYRGQWADPHAVADHASRAAGCGLHAQVYADAAVLAPAVAALARLPALVIDHLGMTEAGLPVVLDLARAGAKVKASGFGRVALDVPRALERIAAAAREALMFGSDLPSVRAARPFAPADIDLLRAVLVHDTAAAFYRAG</sequence>
<evidence type="ECO:0000259" key="1">
    <source>
        <dbReference type="Pfam" id="PF04909"/>
    </source>
</evidence>
<dbReference type="RefSeq" id="WP_133289516.1">
    <property type="nucleotide sequence ID" value="NZ_SMSJ01000018.1"/>
</dbReference>
<keyword evidence="2" id="KW-0378">Hydrolase</keyword>
<dbReference type="Proteomes" id="UP000295096">
    <property type="component" value="Unassembled WGS sequence"/>
</dbReference>